<proteinExistence type="predicted"/>
<dbReference type="PROSITE" id="PS51257">
    <property type="entry name" value="PROKAR_LIPOPROTEIN"/>
    <property type="match status" value="1"/>
</dbReference>
<comment type="caution">
    <text evidence="3">The sequence shown here is derived from an EMBL/GenBank/DDBJ whole genome shotgun (WGS) entry which is preliminary data.</text>
</comment>
<sequence>MNKYFAYICAFLFTAVVTGSCADEENVAPTADRSGITSLKAYFTSGPNIDKLAIDWAIPNNASVTDYVIPVPYYYPEESDETTAEYMKSMKLVATLENNCTISPALSVLDLNQKNTFTYTDPYGNKKDITISGKMTRSNKCALKAFFLTSNELTGIIDEDNKTVSIMTGEDLSQATAEVTLSAHATISPDPSIPHDMNNGIQFTVTADNGTDKAVYQVNRFIPPKLQNGYRKGSETLLFEKDMTTLGVTDANAIHPTLACIGRHVILNLGDGSTPQYFKKATGTKLGTIDIGDAIPTGAITSDNNGNMLICNYAGSGSVLNIYKTNSVTVKPTLLISYNNQLGVGMGSRLHVQGDLAKDAIITATVDNSTNCIRWIVSNGVVGSPENILFSGVNAWGGQDSNAKVVARSANVADGCFFDYYNGGADKLYFANAWTNPTGLMANTSGSAWGFNDGAIDTREFNNAKYFTLFEIGYWPSWGLPGHVYLYDASNPSSLSGDVASSGALKYTYKVADLYGTVGFAGDGRFGDVLMTPSEDGYFLYIFYASNTHLSFGGLQIDCIDK</sequence>
<feature type="chain" id="PRO_5003224338" description="DUF5018 domain-containing protein" evidence="1">
    <location>
        <begin position="23"/>
        <end position="562"/>
    </location>
</feature>
<reference evidence="3" key="1">
    <citation type="submission" date="2011-01" db="EMBL/GenBank/DDBJ databases">
        <authorList>
            <person name="Muzny D."/>
            <person name="Qin X."/>
            <person name="Buhay C."/>
            <person name="Dugan-Rocha S."/>
            <person name="Ding Y."/>
            <person name="Chen G."/>
            <person name="Hawes A."/>
            <person name="Holder M."/>
            <person name="Jhangiani S."/>
            <person name="Johnson A."/>
            <person name="Khan Z."/>
            <person name="Li Z."/>
            <person name="Liu W."/>
            <person name="Liu X."/>
            <person name="Perez L."/>
            <person name="Shen H."/>
            <person name="Wang Q."/>
            <person name="Watt J."/>
            <person name="Xi L."/>
            <person name="Xin Y."/>
            <person name="Zhou J."/>
            <person name="Deng J."/>
            <person name="Jiang H."/>
            <person name="Liu Y."/>
            <person name="Qu J."/>
            <person name="Song X.-Z."/>
            <person name="Zhang L."/>
            <person name="Villasana D."/>
            <person name="Johnson A."/>
            <person name="Liu J."/>
            <person name="Liyanage D."/>
            <person name="Lorensuhewa L."/>
            <person name="Robinson T."/>
            <person name="Song A."/>
            <person name="Song B.-B."/>
            <person name="Dinh H."/>
            <person name="Thornton R."/>
            <person name="Coyle M."/>
            <person name="Francisco L."/>
            <person name="Jackson L."/>
            <person name="Javaid M."/>
            <person name="Korchina V."/>
            <person name="Kovar C."/>
            <person name="Mata R."/>
            <person name="Mathew T."/>
            <person name="Ngo R."/>
            <person name="Nguyen L."/>
            <person name="Nguyen N."/>
            <person name="Okwuonu G."/>
            <person name="Ongeri F."/>
            <person name="Pham C."/>
            <person name="Simmons D."/>
            <person name="Wilczek-Boney K."/>
            <person name="Hale W."/>
            <person name="Jakkamsetti A."/>
            <person name="Pham P."/>
            <person name="Ruth R."/>
            <person name="San Lucas F."/>
            <person name="Warren J."/>
            <person name="Zhang J."/>
            <person name="Zhao Z."/>
            <person name="Zhou C."/>
            <person name="Zhu D."/>
            <person name="Lee S."/>
            <person name="Bess C."/>
            <person name="Blankenburg K."/>
            <person name="Forbes L."/>
            <person name="Fu Q."/>
            <person name="Gubbala S."/>
            <person name="Hirani K."/>
            <person name="Jayaseelan J.C."/>
            <person name="Lara F."/>
            <person name="Munidasa M."/>
            <person name="Palculict T."/>
            <person name="Patil S."/>
            <person name="Pu L.-L."/>
            <person name="Saada N."/>
            <person name="Tang L."/>
            <person name="Weissenberger G."/>
            <person name="Zhu Y."/>
            <person name="Hemphill L."/>
            <person name="Shang Y."/>
            <person name="Youmans B."/>
            <person name="Ayvaz T."/>
            <person name="Ross M."/>
            <person name="Santibanez J."/>
            <person name="Aqrawi P."/>
            <person name="Gross S."/>
            <person name="Joshi V."/>
            <person name="Fowler G."/>
            <person name="Nazareth L."/>
            <person name="Reid J."/>
            <person name="Worley K."/>
            <person name="Petrosino J."/>
            <person name="Highlander S."/>
            <person name="Gibbs R."/>
        </authorList>
    </citation>
    <scope>NUCLEOTIDE SEQUENCE [LARGE SCALE GENOMIC DNA]</scope>
    <source>
        <strain evidence="3">ATCC 33269</strain>
    </source>
</reference>
<feature type="domain" description="DUF5018" evidence="2">
    <location>
        <begin position="14"/>
        <end position="356"/>
    </location>
</feature>
<dbReference type="AlphaFoldDB" id="E7RMM5"/>
<organism evidence="3 4">
    <name type="scientific">Hoylesella oralis ATCC 33269</name>
    <dbReference type="NCBI Taxonomy" id="873533"/>
    <lineage>
        <taxon>Bacteria</taxon>
        <taxon>Pseudomonadati</taxon>
        <taxon>Bacteroidota</taxon>
        <taxon>Bacteroidia</taxon>
        <taxon>Bacteroidales</taxon>
        <taxon>Prevotellaceae</taxon>
        <taxon>Hoylesella</taxon>
    </lineage>
</organism>
<evidence type="ECO:0000256" key="1">
    <source>
        <dbReference type="SAM" id="SignalP"/>
    </source>
</evidence>
<feature type="signal peptide" evidence="1">
    <location>
        <begin position="1"/>
        <end position="22"/>
    </location>
</feature>
<accession>E7RMM5</accession>
<evidence type="ECO:0000259" key="2">
    <source>
        <dbReference type="Pfam" id="PF16410"/>
    </source>
</evidence>
<keyword evidence="4" id="KW-1185">Reference proteome</keyword>
<dbReference type="eggNOG" id="ENOG502Z8DV">
    <property type="taxonomic scope" value="Bacteria"/>
</dbReference>
<evidence type="ECO:0000313" key="4">
    <source>
        <dbReference type="Proteomes" id="UP000005580"/>
    </source>
</evidence>
<protein>
    <recommendedName>
        <fullName evidence="2">DUF5018 domain-containing protein</fullName>
    </recommendedName>
</protein>
<gene>
    <name evidence="3" type="ORF">HMPREF0663_10375</name>
</gene>
<dbReference type="STRING" id="28134.SAMN05444288_0486"/>
<dbReference type="EMBL" id="AEPE02000002">
    <property type="protein sequence ID" value="EFZ38006.1"/>
    <property type="molecule type" value="Genomic_DNA"/>
</dbReference>
<keyword evidence="1" id="KW-0732">Signal</keyword>
<name>E7RMM5_9BACT</name>
<dbReference type="Proteomes" id="UP000005580">
    <property type="component" value="Unassembled WGS sequence"/>
</dbReference>
<dbReference type="Pfam" id="PF16410">
    <property type="entry name" value="DUF5018"/>
    <property type="match status" value="1"/>
</dbReference>
<dbReference type="InterPro" id="IPR032186">
    <property type="entry name" value="DUF5018"/>
</dbReference>
<dbReference type="RefSeq" id="WP_004369064.1">
    <property type="nucleotide sequence ID" value="NZ_GL833119.1"/>
</dbReference>
<evidence type="ECO:0000313" key="3">
    <source>
        <dbReference type="EMBL" id="EFZ38006.1"/>
    </source>
</evidence>
<dbReference type="Gene3D" id="2.60.40.2340">
    <property type="match status" value="1"/>
</dbReference>
<dbReference type="HOGENOM" id="CLU_035409_0_0_10"/>